<feature type="non-terminal residue" evidence="1">
    <location>
        <position position="1"/>
    </location>
</feature>
<protein>
    <submittedName>
        <fullName evidence="1">Uncharacterized protein</fullName>
    </submittedName>
</protein>
<proteinExistence type="predicted"/>
<name>A0A8S4Q2X3_OWEFU</name>
<comment type="caution">
    <text evidence="1">The sequence shown here is derived from an EMBL/GenBank/DDBJ whole genome shotgun (WGS) entry which is preliminary data.</text>
</comment>
<reference evidence="1" key="1">
    <citation type="submission" date="2022-03" db="EMBL/GenBank/DDBJ databases">
        <authorList>
            <person name="Martin C."/>
        </authorList>
    </citation>
    <scope>NUCLEOTIDE SEQUENCE</scope>
</reference>
<dbReference type="OrthoDB" id="6501997at2759"/>
<keyword evidence="2" id="KW-1185">Reference proteome</keyword>
<organism evidence="1 2">
    <name type="scientific">Owenia fusiformis</name>
    <name type="common">Polychaete worm</name>
    <dbReference type="NCBI Taxonomy" id="6347"/>
    <lineage>
        <taxon>Eukaryota</taxon>
        <taxon>Metazoa</taxon>
        <taxon>Spiralia</taxon>
        <taxon>Lophotrochozoa</taxon>
        <taxon>Annelida</taxon>
        <taxon>Polychaeta</taxon>
        <taxon>Sedentaria</taxon>
        <taxon>Canalipalpata</taxon>
        <taxon>Sabellida</taxon>
        <taxon>Oweniida</taxon>
        <taxon>Oweniidae</taxon>
        <taxon>Owenia</taxon>
    </lineage>
</organism>
<dbReference type="EMBL" id="CAIIXF020000012">
    <property type="protein sequence ID" value="CAH1801120.1"/>
    <property type="molecule type" value="Genomic_DNA"/>
</dbReference>
<evidence type="ECO:0000313" key="1">
    <source>
        <dbReference type="EMBL" id="CAH1801120.1"/>
    </source>
</evidence>
<dbReference type="AlphaFoldDB" id="A0A8S4Q2X3"/>
<sequence>DTLEAIGNMGDERLVDKVIEVAEKFPDNPSIQTAAIHALRAQFGLLRVQQWLKKAMQNGDCDLKENAMNTLRDRISIDFLNGVKGKWPLYHFTAFDEWLEDLFLDGNDTEFECIFSDMEKYFQDKLDPEAKKVLLKYKGIIPRKVEHSSCSYWNDFGGRYNGIQSAGTFLSDNQRYNHNAHCLAHFSVGGSKAIAHLKTGAFAGRHCCACNFKVFAKAYGYGYVYGKYLSIGTVEFYAYKYYSTFELRGYVRVGGKTFLDYRNRCCLNGLVYSRTWTTPSFGWRITVYRIQVFILKIDLGVDIRPYFSFTLRTSLWTSCGIDAYAKPKAHLRISGGVSVSLWLIRGGIDLGVNLNYYIRANAKAAYPNQACAGLYHGYDSQSISVRAWYQRKYLNKHGTWRPWKWSWDWTSRRYLTLASWNVGGVSENKIWYGCVN</sequence>
<gene>
    <name evidence="1" type="ORF">OFUS_LOCUS24938</name>
</gene>
<dbReference type="Proteomes" id="UP000749559">
    <property type="component" value="Unassembled WGS sequence"/>
</dbReference>
<evidence type="ECO:0000313" key="2">
    <source>
        <dbReference type="Proteomes" id="UP000749559"/>
    </source>
</evidence>
<accession>A0A8S4Q2X3</accession>